<name>A0A7I4YB02_HAECO</name>
<accession>A0A7I4YB02</accession>
<keyword evidence="1" id="KW-1185">Reference proteome</keyword>
<dbReference type="WBParaSite" id="HCON_00075050-00001">
    <property type="protein sequence ID" value="HCON_00075050-00001"/>
    <property type="gene ID" value="HCON_00075050"/>
</dbReference>
<evidence type="ECO:0000313" key="1">
    <source>
        <dbReference type="Proteomes" id="UP000025227"/>
    </source>
</evidence>
<dbReference type="OrthoDB" id="5791307at2759"/>
<sequence length="185" mass="21476">MSQTPQQLDSRSSTEKLKHFQSELDVQLKLCKRIVEEGTKTSRIGAEQIRHVDDFIKTFRMLRTVTLEEICRTVPEIEDYDRSTLSQMLQTRKDINDKLDQLVHHVDELIEHLKKKYTQLSSCKNSRVALRLSRRRCGSESAFRYPAYDCKKLPGPSGCSYWNCRTNSNVVDDGETAFMILEDAK</sequence>
<dbReference type="Proteomes" id="UP000025227">
    <property type="component" value="Unplaced"/>
</dbReference>
<proteinExistence type="predicted"/>
<dbReference type="AlphaFoldDB" id="A0A7I4YB02"/>
<reference evidence="2" key="1">
    <citation type="submission" date="2020-12" db="UniProtKB">
        <authorList>
            <consortium name="WormBaseParasite"/>
        </authorList>
    </citation>
    <scope>IDENTIFICATION</scope>
    <source>
        <strain evidence="2">MHco3</strain>
    </source>
</reference>
<organism evidence="1 2">
    <name type="scientific">Haemonchus contortus</name>
    <name type="common">Barber pole worm</name>
    <dbReference type="NCBI Taxonomy" id="6289"/>
    <lineage>
        <taxon>Eukaryota</taxon>
        <taxon>Metazoa</taxon>
        <taxon>Ecdysozoa</taxon>
        <taxon>Nematoda</taxon>
        <taxon>Chromadorea</taxon>
        <taxon>Rhabditida</taxon>
        <taxon>Rhabditina</taxon>
        <taxon>Rhabditomorpha</taxon>
        <taxon>Strongyloidea</taxon>
        <taxon>Trichostrongylidae</taxon>
        <taxon>Haemonchus</taxon>
    </lineage>
</organism>
<evidence type="ECO:0000313" key="2">
    <source>
        <dbReference type="WBParaSite" id="HCON_00075050-00001"/>
    </source>
</evidence>
<protein>
    <submittedName>
        <fullName evidence="2">Mediator of RNA polymerase II transcription subunit 22</fullName>
    </submittedName>
</protein>